<dbReference type="RefSeq" id="WP_250874133.1">
    <property type="nucleotide sequence ID" value="NZ_JALXFV010000006.1"/>
</dbReference>
<dbReference type="AlphaFoldDB" id="A0ABD6AWM4"/>
<accession>A0ABD6AWM4</accession>
<comment type="caution">
    <text evidence="2">The sequence shown here is derived from an EMBL/GenBank/DDBJ whole genome shotgun (WGS) entry which is preliminary data.</text>
</comment>
<evidence type="ECO:0000313" key="3">
    <source>
        <dbReference type="Proteomes" id="UP001597187"/>
    </source>
</evidence>
<proteinExistence type="predicted"/>
<feature type="region of interest" description="Disordered" evidence="1">
    <location>
        <begin position="137"/>
        <end position="169"/>
    </location>
</feature>
<organism evidence="2 3">
    <name type="scientific">Halomarina rubra</name>
    <dbReference type="NCBI Taxonomy" id="2071873"/>
    <lineage>
        <taxon>Archaea</taxon>
        <taxon>Methanobacteriati</taxon>
        <taxon>Methanobacteriota</taxon>
        <taxon>Stenosarchaea group</taxon>
        <taxon>Halobacteria</taxon>
        <taxon>Halobacteriales</taxon>
        <taxon>Natronomonadaceae</taxon>
        <taxon>Halomarina</taxon>
    </lineage>
</organism>
<reference evidence="2 3" key="1">
    <citation type="journal article" date="2019" name="Int. J. Syst. Evol. Microbiol.">
        <title>The Global Catalogue of Microorganisms (GCM) 10K type strain sequencing project: providing services to taxonomists for standard genome sequencing and annotation.</title>
        <authorList>
            <consortium name="The Broad Institute Genomics Platform"/>
            <consortium name="The Broad Institute Genome Sequencing Center for Infectious Disease"/>
            <person name="Wu L."/>
            <person name="Ma J."/>
        </authorList>
    </citation>
    <scope>NUCLEOTIDE SEQUENCE [LARGE SCALE GENOMIC DNA]</scope>
    <source>
        <strain evidence="2 3">CGMCC 1.12563</strain>
    </source>
</reference>
<evidence type="ECO:0000313" key="2">
    <source>
        <dbReference type="EMBL" id="MFD1514162.1"/>
    </source>
</evidence>
<keyword evidence="3" id="KW-1185">Reference proteome</keyword>
<dbReference type="EMBL" id="JBHUDC010000006">
    <property type="protein sequence ID" value="MFD1514162.1"/>
    <property type="molecule type" value="Genomic_DNA"/>
</dbReference>
<protein>
    <submittedName>
        <fullName evidence="2">Uncharacterized protein</fullName>
    </submittedName>
</protein>
<gene>
    <name evidence="2" type="ORF">ACFSBT_12830</name>
</gene>
<name>A0ABD6AWM4_9EURY</name>
<sequence length="169" mass="18792">MRFRTIVVALTMLLVLLFVVVSGVPWWYEGWNTPDTIAYNGNFSTENGDFSLNGTISNNKIQSDPPTYHNVSVYLYSESGRLLGTTDVGTLEYSANVSITTDERPHYIIIDTPDFWESSNVDVSYYKAEPTGEYTERGVTARADLPVRPQSSTTPHSIASSPLSNGQLR</sequence>
<feature type="compositionally biased region" description="Polar residues" evidence="1">
    <location>
        <begin position="149"/>
        <end position="169"/>
    </location>
</feature>
<evidence type="ECO:0000256" key="1">
    <source>
        <dbReference type="SAM" id="MobiDB-lite"/>
    </source>
</evidence>
<dbReference type="Proteomes" id="UP001597187">
    <property type="component" value="Unassembled WGS sequence"/>
</dbReference>